<dbReference type="AlphaFoldDB" id="A0A9Q0YFN1"/>
<gene>
    <name evidence="1" type="ORF">HOLleu_42233</name>
</gene>
<dbReference type="EMBL" id="JAIZAY010000044">
    <property type="protein sequence ID" value="KAJ8019272.1"/>
    <property type="molecule type" value="Genomic_DNA"/>
</dbReference>
<dbReference type="OrthoDB" id="10058978at2759"/>
<organism evidence="1 2">
    <name type="scientific">Holothuria leucospilota</name>
    <name type="common">Black long sea cucumber</name>
    <name type="synonym">Mertensiothuria leucospilota</name>
    <dbReference type="NCBI Taxonomy" id="206669"/>
    <lineage>
        <taxon>Eukaryota</taxon>
        <taxon>Metazoa</taxon>
        <taxon>Echinodermata</taxon>
        <taxon>Eleutherozoa</taxon>
        <taxon>Echinozoa</taxon>
        <taxon>Holothuroidea</taxon>
        <taxon>Aspidochirotacea</taxon>
        <taxon>Aspidochirotida</taxon>
        <taxon>Holothuriidae</taxon>
        <taxon>Holothuria</taxon>
    </lineage>
</organism>
<evidence type="ECO:0000313" key="2">
    <source>
        <dbReference type="Proteomes" id="UP001152320"/>
    </source>
</evidence>
<sequence length="176" mass="20039">MEPVGISSNKLNPVNIFGPRMKRRVFQSVFHFQKECPDNVHVTESTEGLDDKERKKRSVKLHFQFGHGSAEILRQLLKSAHINSPNIFHLLQEVVKDCESCNKHKKPPARLAVGLPRASDFNDVVAVDLHKLDNNFYYLHIIDKFSQFSAGCIVDNERPKTIVGSFIKQKPSFVVS</sequence>
<proteinExistence type="predicted"/>
<protein>
    <submittedName>
        <fullName evidence="1">Uncharacterized protein</fullName>
    </submittedName>
</protein>
<name>A0A9Q0YFN1_HOLLE</name>
<keyword evidence="2" id="KW-1185">Reference proteome</keyword>
<dbReference type="Proteomes" id="UP001152320">
    <property type="component" value="Unassembled WGS sequence"/>
</dbReference>
<accession>A0A9Q0YFN1</accession>
<reference evidence="1" key="1">
    <citation type="submission" date="2021-10" db="EMBL/GenBank/DDBJ databases">
        <title>Tropical sea cucumber genome reveals ecological adaptation and Cuvierian tubules defense mechanism.</title>
        <authorList>
            <person name="Chen T."/>
        </authorList>
    </citation>
    <scope>NUCLEOTIDE SEQUENCE</scope>
    <source>
        <strain evidence="1">Nanhai2018</strain>
        <tissue evidence="1">Muscle</tissue>
    </source>
</reference>
<evidence type="ECO:0000313" key="1">
    <source>
        <dbReference type="EMBL" id="KAJ8019272.1"/>
    </source>
</evidence>
<comment type="caution">
    <text evidence="1">The sequence shown here is derived from an EMBL/GenBank/DDBJ whole genome shotgun (WGS) entry which is preliminary data.</text>
</comment>